<keyword evidence="4" id="KW-0378">Hydrolase</keyword>
<feature type="chain" id="PRO_5012808134" evidence="2">
    <location>
        <begin position="18"/>
        <end position="558"/>
    </location>
</feature>
<keyword evidence="5" id="KW-1185">Reference proteome</keyword>
<dbReference type="Gene3D" id="2.30.40.10">
    <property type="entry name" value="Urease, subunit C, domain 1"/>
    <property type="match status" value="1"/>
</dbReference>
<dbReference type="InterPro" id="IPR011059">
    <property type="entry name" value="Metal-dep_hydrolase_composite"/>
</dbReference>
<dbReference type="EMBL" id="MQWB01000001">
    <property type="protein sequence ID" value="OZC03888.1"/>
    <property type="molecule type" value="Genomic_DNA"/>
</dbReference>
<organism evidence="4 5">
    <name type="scientific">Rubricoccus marinus</name>
    <dbReference type="NCBI Taxonomy" id="716817"/>
    <lineage>
        <taxon>Bacteria</taxon>
        <taxon>Pseudomonadati</taxon>
        <taxon>Rhodothermota</taxon>
        <taxon>Rhodothermia</taxon>
        <taxon>Rhodothermales</taxon>
        <taxon>Rubricoccaceae</taxon>
        <taxon>Rubricoccus</taxon>
    </lineage>
</organism>
<sequence length="558" mass="59363">MRLAAVLLALLAAPVFAQPLALPDLPPYILTNARIYTVDDANPMADAIAVDPTGVIAAVGSREDLTAMYTWPEVDAKGHTVIPGLIDAHAHLMNLGTSLLQADLVGTTSKADVIARLTAFEADLPEGAWLTGRGWDQNDWGEGEPFPTRADLDAAFPTRPVWLVRIDGHAGWANTAALRASGVDPNAEPPADREGGATIRDARGLPTGVYVDGAMDLVGASVPEADAAFYEEALTRALEETARFGLTGVHEAGIPLALIDMYRAFAAEGRFGIRNYAMVSQEVFPAFCEQYPDMINDERLVVRSVKVYADGALGSRGAALLAEYADEPGNTGLLFMSPEVLESVVADAMACGLQVNTHAIGDRANRAVLDAYESAMAETGAASGAGRHRIEHAQVVSLDDIQRTADLGVIASVQPTHATSDMPWAETRVGADRVRGAYAWRRLIDAGARLALGSDFPVERVSPLLGFHAAVTRQDAEDAPAGGWYGNQVLSREEALRGFTLDAAYAGFMEDMVGSLEAGKRADFVILSQDLMRVPPEAILDTEVVMTVLDGAPIYVAE</sequence>
<dbReference type="RefSeq" id="WP_094549753.1">
    <property type="nucleotide sequence ID" value="NZ_MQWB01000001.1"/>
</dbReference>
<dbReference type="InterPro" id="IPR013108">
    <property type="entry name" value="Amidohydro_3"/>
</dbReference>
<evidence type="ECO:0000256" key="2">
    <source>
        <dbReference type="SAM" id="SignalP"/>
    </source>
</evidence>
<dbReference type="OrthoDB" id="9767366at2"/>
<accession>A0A259U221</accession>
<dbReference type="PANTHER" id="PTHR22642:SF2">
    <property type="entry name" value="PROTEIN LONG AFTER FAR-RED 3"/>
    <property type="match status" value="1"/>
</dbReference>
<dbReference type="Gene3D" id="3.20.20.140">
    <property type="entry name" value="Metal-dependent hydrolases"/>
    <property type="match status" value="1"/>
</dbReference>
<protein>
    <submittedName>
        <fullName evidence="4">Amidohydrolase</fullName>
    </submittedName>
</protein>
<dbReference type="InterPro" id="IPR033932">
    <property type="entry name" value="YtcJ-like"/>
</dbReference>
<dbReference type="InParanoid" id="A0A259U221"/>
<reference evidence="4 5" key="1">
    <citation type="submission" date="2016-11" db="EMBL/GenBank/DDBJ databases">
        <title>Study of marine rhodopsin-containing bacteria.</title>
        <authorList>
            <person name="Yoshizawa S."/>
            <person name="Kumagai Y."/>
            <person name="Kogure K."/>
        </authorList>
    </citation>
    <scope>NUCLEOTIDE SEQUENCE [LARGE SCALE GENOMIC DNA]</scope>
    <source>
        <strain evidence="4 5">SG-29</strain>
    </source>
</reference>
<feature type="domain" description="Amidohydrolase 3" evidence="3">
    <location>
        <begin position="73"/>
        <end position="555"/>
    </location>
</feature>
<dbReference type="GO" id="GO:0016810">
    <property type="term" value="F:hydrolase activity, acting on carbon-nitrogen (but not peptide) bonds"/>
    <property type="evidence" value="ECO:0007669"/>
    <property type="project" value="InterPro"/>
</dbReference>
<dbReference type="Proteomes" id="UP000216446">
    <property type="component" value="Unassembled WGS sequence"/>
</dbReference>
<keyword evidence="2" id="KW-0732">Signal</keyword>
<dbReference type="AlphaFoldDB" id="A0A259U221"/>
<dbReference type="InterPro" id="IPR032466">
    <property type="entry name" value="Metal_Hydrolase"/>
</dbReference>
<evidence type="ECO:0000256" key="1">
    <source>
        <dbReference type="SAM" id="MobiDB-lite"/>
    </source>
</evidence>
<gene>
    <name evidence="4" type="ORF">BSZ36_13370</name>
</gene>
<feature type="compositionally biased region" description="Basic and acidic residues" evidence="1">
    <location>
        <begin position="190"/>
        <end position="200"/>
    </location>
</feature>
<name>A0A259U221_9BACT</name>
<proteinExistence type="predicted"/>
<evidence type="ECO:0000313" key="4">
    <source>
        <dbReference type="EMBL" id="OZC03888.1"/>
    </source>
</evidence>
<feature type="signal peptide" evidence="2">
    <location>
        <begin position="1"/>
        <end position="17"/>
    </location>
</feature>
<dbReference type="PANTHER" id="PTHR22642">
    <property type="entry name" value="IMIDAZOLONEPROPIONASE"/>
    <property type="match status" value="1"/>
</dbReference>
<dbReference type="Pfam" id="PF07969">
    <property type="entry name" value="Amidohydro_3"/>
    <property type="match status" value="1"/>
</dbReference>
<evidence type="ECO:0000313" key="5">
    <source>
        <dbReference type="Proteomes" id="UP000216446"/>
    </source>
</evidence>
<evidence type="ECO:0000259" key="3">
    <source>
        <dbReference type="Pfam" id="PF07969"/>
    </source>
</evidence>
<feature type="region of interest" description="Disordered" evidence="1">
    <location>
        <begin position="181"/>
        <end position="200"/>
    </location>
</feature>
<dbReference type="Gene3D" id="3.10.310.70">
    <property type="match status" value="1"/>
</dbReference>
<dbReference type="CDD" id="cd01300">
    <property type="entry name" value="YtcJ_like"/>
    <property type="match status" value="1"/>
</dbReference>
<comment type="caution">
    <text evidence="4">The sequence shown here is derived from an EMBL/GenBank/DDBJ whole genome shotgun (WGS) entry which is preliminary data.</text>
</comment>
<dbReference type="SUPFAM" id="SSF51338">
    <property type="entry name" value="Composite domain of metallo-dependent hydrolases"/>
    <property type="match status" value="1"/>
</dbReference>
<dbReference type="SUPFAM" id="SSF51556">
    <property type="entry name" value="Metallo-dependent hydrolases"/>
    <property type="match status" value="1"/>
</dbReference>